<evidence type="ECO:0000256" key="7">
    <source>
        <dbReference type="SAM" id="MobiDB-lite"/>
    </source>
</evidence>
<evidence type="ECO:0000256" key="1">
    <source>
        <dbReference type="ARBA" id="ARBA00022448"/>
    </source>
</evidence>
<evidence type="ECO:0000259" key="8">
    <source>
        <dbReference type="SMART" id="SM00900"/>
    </source>
</evidence>
<dbReference type="EC" id="7.-.-.-" evidence="6"/>
<dbReference type="PANTHER" id="PTHR36118:SF1">
    <property type="entry name" value="ION-TRANSLOCATING OXIDOREDUCTASE COMPLEX SUBUNIT G"/>
    <property type="match status" value="1"/>
</dbReference>
<dbReference type="PATRIC" id="fig|698738.3.peg.2916"/>
<keyword evidence="6" id="KW-0812">Transmembrane</keyword>
<dbReference type="KEGG" id="oai:OLEAN_C28100"/>
<gene>
    <name evidence="6 9" type="primary">rnfG</name>
    <name evidence="9" type="ORF">OLEAN_C28100</name>
</gene>
<keyword evidence="10" id="KW-1185">Reference proteome</keyword>
<keyword evidence="6" id="KW-1278">Translocase</keyword>
<dbReference type="OrthoDB" id="9784165at2"/>
<evidence type="ECO:0000256" key="3">
    <source>
        <dbReference type="ARBA" id="ARBA00022630"/>
    </source>
</evidence>
<dbReference type="STRING" id="698738.OLEAN_C28100"/>
<comment type="subcellular location">
    <subcellularLocation>
        <location evidence="6">Cell inner membrane</location>
        <topology evidence="6">Single-pass membrane protein</topology>
    </subcellularLocation>
</comment>
<dbReference type="GO" id="GO:0010181">
    <property type="term" value="F:FMN binding"/>
    <property type="evidence" value="ECO:0007669"/>
    <property type="project" value="InterPro"/>
</dbReference>
<keyword evidence="1 6" id="KW-0813">Transport</keyword>
<keyword evidence="3 6" id="KW-0285">Flavoprotein</keyword>
<keyword evidence="2 6" id="KW-0597">Phosphoprotein</keyword>
<dbReference type="EMBL" id="FO203512">
    <property type="protein sequence ID" value="CCK76986.1"/>
    <property type="molecule type" value="Genomic_DNA"/>
</dbReference>
<evidence type="ECO:0000256" key="4">
    <source>
        <dbReference type="ARBA" id="ARBA00022643"/>
    </source>
</evidence>
<evidence type="ECO:0000256" key="5">
    <source>
        <dbReference type="ARBA" id="ARBA00022982"/>
    </source>
</evidence>
<dbReference type="PIRSF" id="PIRSF006091">
    <property type="entry name" value="E_trnsport_RnfG"/>
    <property type="match status" value="1"/>
</dbReference>
<feature type="region of interest" description="Disordered" evidence="7">
    <location>
        <begin position="221"/>
        <end position="251"/>
    </location>
</feature>
<organism evidence="9 10">
    <name type="scientific">Oleispira antarctica RB-8</name>
    <dbReference type="NCBI Taxonomy" id="698738"/>
    <lineage>
        <taxon>Bacteria</taxon>
        <taxon>Pseudomonadati</taxon>
        <taxon>Pseudomonadota</taxon>
        <taxon>Gammaproteobacteria</taxon>
        <taxon>Oceanospirillales</taxon>
        <taxon>Oceanospirillaceae</taxon>
        <taxon>Oleispira</taxon>
    </lineage>
</organism>
<feature type="domain" description="FMN-binding" evidence="8">
    <location>
        <begin position="118"/>
        <end position="210"/>
    </location>
</feature>
<dbReference type="GO" id="GO:0022900">
    <property type="term" value="P:electron transport chain"/>
    <property type="evidence" value="ECO:0007669"/>
    <property type="project" value="UniProtKB-UniRule"/>
</dbReference>
<keyword evidence="4 6" id="KW-0288">FMN</keyword>
<reference evidence="9 10" key="1">
    <citation type="journal article" date="2013" name="Nat. Commun.">
        <title>Genome sequence and functional genomic analysis of the oil-degrading bacterium Oleispira antarctica.</title>
        <authorList>
            <person name="Kube M."/>
            <person name="Chernikova T.N."/>
            <person name="Al-Ramahi Y."/>
            <person name="Beloqui A."/>
            <person name="Lopez-Cortez N."/>
            <person name="Guazzaroni M.E."/>
            <person name="Heipieper H.J."/>
            <person name="Klages S."/>
            <person name="Kotsyurbenko O.R."/>
            <person name="Langer I."/>
            <person name="Nechitaylo T.Y."/>
            <person name="Lunsdorf H."/>
            <person name="Fernandez M."/>
            <person name="Juarez S."/>
            <person name="Ciordia S."/>
            <person name="Singer A."/>
            <person name="Kagan O."/>
            <person name="Egorova O."/>
            <person name="Petit P.A."/>
            <person name="Stogios P."/>
            <person name="Kim Y."/>
            <person name="Tchigvintsev A."/>
            <person name="Flick R."/>
            <person name="Denaro R."/>
            <person name="Genovese M."/>
            <person name="Albar J.P."/>
            <person name="Reva O.N."/>
            <person name="Martinez-Gomariz M."/>
            <person name="Tran H."/>
            <person name="Ferrer M."/>
            <person name="Savchenko A."/>
            <person name="Yakunin A.F."/>
            <person name="Yakimov M.M."/>
            <person name="Golyshina O.V."/>
            <person name="Reinhardt R."/>
            <person name="Golyshin P.N."/>
        </authorList>
    </citation>
    <scope>NUCLEOTIDE SEQUENCE [LARGE SCALE GENOMIC DNA]</scope>
</reference>
<accession>R4YPF6</accession>
<sequence length="251" mass="27298">MNKSLKKDIWLSIRKNAIGLGLFAIVTAGSIGIAQVTTKESIDKNIKIAQAKALHEIVPQSEYDNDLLNDAIPLAYDGVHSEFNVRLLGPIADDAVAYVARKNGKAHTIILPVTAPDGYTANIDMIVGIKLDGSLAGVRVVNHKETPGLGDKIEAKKHPWILQFLGLSLLNPKEDSWAVKKDGGEFDQFTGATITPRAVVRAVRLALTFFQKHGKELAAEKDYLPESASSIEQPQAEQSNNMQQEGIEHGE</sequence>
<dbReference type="InterPro" id="IPR007329">
    <property type="entry name" value="FMN-bd"/>
</dbReference>
<dbReference type="HAMAP" id="MF_00479">
    <property type="entry name" value="RsxG_RnfG"/>
    <property type="match status" value="1"/>
</dbReference>
<proteinExistence type="inferred from homology"/>
<comment type="subunit">
    <text evidence="6">The complex is composed of six subunits: RnfA, RnfB, RnfC, RnfD, RnfE and RnfG.</text>
</comment>
<dbReference type="GO" id="GO:0005886">
    <property type="term" value="C:plasma membrane"/>
    <property type="evidence" value="ECO:0007669"/>
    <property type="project" value="UniProtKB-SubCell"/>
</dbReference>
<dbReference type="InterPro" id="IPR010209">
    <property type="entry name" value="Ion_transpt_RnfG/RsxG"/>
</dbReference>
<dbReference type="GO" id="GO:0009055">
    <property type="term" value="F:electron transfer activity"/>
    <property type="evidence" value="ECO:0007669"/>
    <property type="project" value="InterPro"/>
</dbReference>
<dbReference type="Pfam" id="PF04205">
    <property type="entry name" value="FMN_bind"/>
    <property type="match status" value="1"/>
</dbReference>
<keyword evidence="6" id="KW-0472">Membrane</keyword>
<evidence type="ECO:0000256" key="6">
    <source>
        <dbReference type="HAMAP-Rule" id="MF_00479"/>
    </source>
</evidence>
<feature type="compositionally biased region" description="Polar residues" evidence="7">
    <location>
        <begin position="227"/>
        <end position="244"/>
    </location>
</feature>
<dbReference type="NCBIfam" id="TIGR01947">
    <property type="entry name" value="rnfG"/>
    <property type="match status" value="1"/>
</dbReference>
<comment type="function">
    <text evidence="6">Part of a membrane-bound complex that couples electron transfer with translocation of ions across the membrane.</text>
</comment>
<keyword evidence="6" id="KW-1003">Cell membrane</keyword>
<protein>
    <recommendedName>
        <fullName evidence="6">Ion-translocating oxidoreductase complex subunit G</fullName>
        <ecNumber evidence="6">7.-.-.-</ecNumber>
    </recommendedName>
    <alternativeName>
        <fullName evidence="6">Rnf electron transport complex subunit G</fullName>
    </alternativeName>
</protein>
<keyword evidence="6" id="KW-0997">Cell inner membrane</keyword>
<name>R4YPF6_OLEAN</name>
<evidence type="ECO:0000313" key="9">
    <source>
        <dbReference type="EMBL" id="CCK76986.1"/>
    </source>
</evidence>
<dbReference type="PANTHER" id="PTHR36118">
    <property type="entry name" value="ION-TRANSLOCATING OXIDOREDUCTASE COMPLEX SUBUNIT G"/>
    <property type="match status" value="1"/>
</dbReference>
<comment type="similarity">
    <text evidence="6">Belongs to the RnfG family.</text>
</comment>
<feature type="modified residue" description="FMN phosphoryl threonine" evidence="6">
    <location>
        <position position="193"/>
    </location>
</feature>
<dbReference type="SMART" id="SM00900">
    <property type="entry name" value="FMN_bind"/>
    <property type="match status" value="1"/>
</dbReference>
<comment type="cofactor">
    <cofactor evidence="6">
        <name>FMN</name>
        <dbReference type="ChEBI" id="CHEBI:58210"/>
    </cofactor>
</comment>
<dbReference type="AlphaFoldDB" id="R4YPF6"/>
<dbReference type="HOGENOM" id="CLU_077882_1_0_6"/>
<dbReference type="NCBIfam" id="NF002519">
    <property type="entry name" value="PRK01908.1"/>
    <property type="match status" value="1"/>
</dbReference>
<keyword evidence="5 6" id="KW-0249">Electron transport</keyword>
<evidence type="ECO:0000256" key="2">
    <source>
        <dbReference type="ARBA" id="ARBA00022553"/>
    </source>
</evidence>
<dbReference type="Proteomes" id="UP000032749">
    <property type="component" value="Chromosome"/>
</dbReference>
<keyword evidence="6" id="KW-1133">Transmembrane helix</keyword>
<evidence type="ECO:0000313" key="10">
    <source>
        <dbReference type="Proteomes" id="UP000032749"/>
    </source>
</evidence>